<keyword evidence="1" id="KW-0808">Transferase</keyword>
<dbReference type="AlphaFoldDB" id="A0A6J4UW97"/>
<accession>A0A6J4UW97</accession>
<keyword evidence="2" id="KW-0548">Nucleotidyltransferase</keyword>
<dbReference type="EMBL" id="CADCWI010000089">
    <property type="protein sequence ID" value="CAA9558492.1"/>
    <property type="molecule type" value="Genomic_DNA"/>
</dbReference>
<dbReference type="Pfam" id="PF01983">
    <property type="entry name" value="CofC"/>
    <property type="match status" value="1"/>
</dbReference>
<evidence type="ECO:0000256" key="4">
    <source>
        <dbReference type="ARBA" id="ARBA00023134"/>
    </source>
</evidence>
<sequence>MSAIAALVPVRNRVDGKRRLSAEFEPSERRALIESMAQHVVTTLMRSGVVSRVMVISKDVDFIDDILPDIAGVALIHQPSSVVGLNAALGLGREWAMVRGVSRLLVLSGDLPLLTVDDVRELGRRSSPVVLASDWAGRGTNGLLLNEERLPRAASGSAASVNLISDFAFKFGTDSLPKHVEEAARLGAPAEIVLGRGTAHDLDTPEDWKLLDPAAREWLLPHDPCMERSSTLVRRSCVSVAMMEHS</sequence>
<evidence type="ECO:0000256" key="3">
    <source>
        <dbReference type="ARBA" id="ARBA00022741"/>
    </source>
</evidence>
<dbReference type="InterPro" id="IPR029044">
    <property type="entry name" value="Nucleotide-diphossugar_trans"/>
</dbReference>
<dbReference type="InterPro" id="IPR002835">
    <property type="entry name" value="CofC"/>
</dbReference>
<dbReference type="Gene3D" id="3.90.550.10">
    <property type="entry name" value="Spore Coat Polysaccharide Biosynthesis Protein SpsA, Chain A"/>
    <property type="match status" value="1"/>
</dbReference>
<dbReference type="PANTHER" id="PTHR40392">
    <property type="entry name" value="2-PHOSPHO-L-LACTATE GUANYLYLTRANSFERASE"/>
    <property type="match status" value="1"/>
</dbReference>
<dbReference type="GO" id="GO:0043814">
    <property type="term" value="F:phospholactate guanylyltransferase activity"/>
    <property type="evidence" value="ECO:0007669"/>
    <property type="project" value="InterPro"/>
</dbReference>
<organism evidence="5">
    <name type="scientific">uncultured Thermomicrobiales bacterium</name>
    <dbReference type="NCBI Taxonomy" id="1645740"/>
    <lineage>
        <taxon>Bacteria</taxon>
        <taxon>Pseudomonadati</taxon>
        <taxon>Thermomicrobiota</taxon>
        <taxon>Thermomicrobia</taxon>
        <taxon>Thermomicrobiales</taxon>
        <taxon>environmental samples</taxon>
    </lineage>
</organism>
<dbReference type="PANTHER" id="PTHR40392:SF1">
    <property type="entry name" value="2-PHOSPHO-L-LACTATE GUANYLYLTRANSFERASE"/>
    <property type="match status" value="1"/>
</dbReference>
<keyword evidence="4" id="KW-0342">GTP-binding</keyword>
<evidence type="ECO:0000256" key="1">
    <source>
        <dbReference type="ARBA" id="ARBA00022679"/>
    </source>
</evidence>
<reference evidence="5" key="1">
    <citation type="submission" date="2020-02" db="EMBL/GenBank/DDBJ databases">
        <authorList>
            <person name="Meier V. D."/>
        </authorList>
    </citation>
    <scope>NUCLEOTIDE SEQUENCE</scope>
    <source>
        <strain evidence="5">AVDCRST_MAG43</strain>
    </source>
</reference>
<evidence type="ECO:0000313" key="5">
    <source>
        <dbReference type="EMBL" id="CAA9558492.1"/>
    </source>
</evidence>
<protein>
    <recommendedName>
        <fullName evidence="6">2-phospho-L-lactate guanylyltransferase</fullName>
    </recommendedName>
</protein>
<name>A0A6J4UW97_9BACT</name>
<evidence type="ECO:0008006" key="6">
    <source>
        <dbReference type="Google" id="ProtNLM"/>
    </source>
</evidence>
<evidence type="ECO:0000256" key="2">
    <source>
        <dbReference type="ARBA" id="ARBA00022695"/>
    </source>
</evidence>
<dbReference type="GO" id="GO:0005525">
    <property type="term" value="F:GTP binding"/>
    <property type="evidence" value="ECO:0007669"/>
    <property type="project" value="UniProtKB-KW"/>
</dbReference>
<keyword evidence="3" id="KW-0547">Nucleotide-binding</keyword>
<proteinExistence type="predicted"/>
<dbReference type="SUPFAM" id="SSF53448">
    <property type="entry name" value="Nucleotide-diphospho-sugar transferases"/>
    <property type="match status" value="1"/>
</dbReference>
<gene>
    <name evidence="5" type="ORF">AVDCRST_MAG43-1674</name>
</gene>